<sequence>MEFARLKNFQLHSNRLNGTLAVELDLLEEGLVFFVERRKKVKMKENVDVESMNEPVRREAEAVEEDRGQRKEGILRVGTGDQLNVATVPRIPAEWTVVKILNEYKKSKLDDADSYKLLENIIPMYMDEHLDTSVIPSKYRTMSNGSSKKLGDGT</sequence>
<dbReference type="AlphaFoldDB" id="A0A2G5T307"/>
<evidence type="ECO:0008006" key="3">
    <source>
        <dbReference type="Google" id="ProtNLM"/>
    </source>
</evidence>
<dbReference type="OrthoDB" id="124855at2759"/>
<comment type="caution">
    <text evidence="1">The sequence shown here is derived from an EMBL/GenBank/DDBJ whole genome shotgun (WGS) entry which is preliminary data.</text>
</comment>
<accession>A0A2G5T307</accession>
<evidence type="ECO:0000313" key="1">
    <source>
        <dbReference type="EMBL" id="PIC21549.1"/>
    </source>
</evidence>
<evidence type="ECO:0000313" key="2">
    <source>
        <dbReference type="Proteomes" id="UP000230233"/>
    </source>
</evidence>
<proteinExistence type="predicted"/>
<organism evidence="1 2">
    <name type="scientific">Caenorhabditis nigoni</name>
    <dbReference type="NCBI Taxonomy" id="1611254"/>
    <lineage>
        <taxon>Eukaryota</taxon>
        <taxon>Metazoa</taxon>
        <taxon>Ecdysozoa</taxon>
        <taxon>Nematoda</taxon>
        <taxon>Chromadorea</taxon>
        <taxon>Rhabditida</taxon>
        <taxon>Rhabditina</taxon>
        <taxon>Rhabditomorpha</taxon>
        <taxon>Rhabditoidea</taxon>
        <taxon>Rhabditidae</taxon>
        <taxon>Peloderinae</taxon>
        <taxon>Caenorhabditis</taxon>
    </lineage>
</organism>
<name>A0A2G5T307_9PELO</name>
<dbReference type="EMBL" id="PDUG01000006">
    <property type="protein sequence ID" value="PIC21549.1"/>
    <property type="molecule type" value="Genomic_DNA"/>
</dbReference>
<gene>
    <name evidence="1" type="primary">Cnig_chr_X.g26342</name>
    <name evidence="1" type="ORF">B9Z55_026342</name>
</gene>
<keyword evidence="2" id="KW-1185">Reference proteome</keyword>
<reference evidence="2" key="1">
    <citation type="submission" date="2017-10" db="EMBL/GenBank/DDBJ databases">
        <title>Rapid genome shrinkage in a self-fertile nematode reveals novel sperm competition proteins.</title>
        <authorList>
            <person name="Yin D."/>
            <person name="Schwarz E.M."/>
            <person name="Thomas C.G."/>
            <person name="Felde R.L."/>
            <person name="Korf I.F."/>
            <person name="Cutter A.D."/>
            <person name="Schartner C.M."/>
            <person name="Ralston E.J."/>
            <person name="Meyer B.J."/>
            <person name="Haag E.S."/>
        </authorList>
    </citation>
    <scope>NUCLEOTIDE SEQUENCE [LARGE SCALE GENOMIC DNA]</scope>
    <source>
        <strain evidence="2">JU1422</strain>
    </source>
</reference>
<dbReference type="Proteomes" id="UP000230233">
    <property type="component" value="Chromosome X"/>
</dbReference>
<protein>
    <recommendedName>
        <fullName evidence="3">MRG domain-containing protein</fullName>
    </recommendedName>
</protein>